<evidence type="ECO:0000256" key="13">
    <source>
        <dbReference type="SAM" id="Phobius"/>
    </source>
</evidence>
<keyword evidence="15" id="KW-1185">Reference proteome</keyword>
<name>A0ABP9ZV74_9GAMM</name>
<comment type="caution">
    <text evidence="14">The sequence shown here is derived from an EMBL/GenBank/DDBJ whole genome shotgun (WGS) entry which is preliminary data.</text>
</comment>
<keyword evidence="8 13" id="KW-0812">Transmembrane</keyword>
<dbReference type="EMBL" id="BAABWH010000001">
    <property type="protein sequence ID" value="GAA6144036.1"/>
    <property type="molecule type" value="Genomic_DNA"/>
</dbReference>
<reference evidence="14 15" key="1">
    <citation type="submission" date="2024-04" db="EMBL/GenBank/DDBJ databases">
        <title>Draft genome sequence of Thalassolituus maritimus NBRC 116585.</title>
        <authorList>
            <person name="Miyakawa T."/>
            <person name="Kusuya Y."/>
            <person name="Miura T."/>
        </authorList>
    </citation>
    <scope>NUCLEOTIDE SEQUENCE [LARGE SCALE GENOMIC DNA]</scope>
    <source>
        <strain evidence="14 15">5NW40-0001</strain>
    </source>
</reference>
<comment type="subcellular location">
    <subcellularLocation>
        <location evidence="2">Cell inner membrane</location>
        <topology evidence="2">Multi-pass membrane protein</topology>
    </subcellularLocation>
</comment>
<dbReference type="PANTHER" id="PTHR30070">
    <property type="entry name" value="HEME EXPORTER PROTEIN B"/>
    <property type="match status" value="1"/>
</dbReference>
<dbReference type="NCBIfam" id="TIGR01190">
    <property type="entry name" value="ccmB"/>
    <property type="match status" value="1"/>
</dbReference>
<dbReference type="PIRSF" id="PIRSF002764">
    <property type="entry name" value="CcmB"/>
    <property type="match status" value="1"/>
</dbReference>
<evidence type="ECO:0000256" key="10">
    <source>
        <dbReference type="ARBA" id="ARBA00022989"/>
    </source>
</evidence>
<comment type="function">
    <text evidence="1 12">Required for the export of heme to the periplasm for the biogenesis of c-type cytochromes.</text>
</comment>
<dbReference type="InterPro" id="IPR003544">
    <property type="entry name" value="Cyt_c_biogenesis_CcmB"/>
</dbReference>
<evidence type="ECO:0000256" key="8">
    <source>
        <dbReference type="ARBA" id="ARBA00022692"/>
    </source>
</evidence>
<feature type="transmembrane region" description="Helical" evidence="13">
    <location>
        <begin position="160"/>
        <end position="182"/>
    </location>
</feature>
<sequence>MKLMLATLRRDAVLAARNPGEWLNPLAFFLMVIVLFPLAVAPEPDFLSRIAGGVVWVAALLATLLSLDMLYRADVEDGSLELWHASGEPLYALALVKALFHWCISGLPLTLLSPLLAVMLHLPDSAYLALFLSLALGTPVLSLLGGVGAALTAGIGGGSLLLALLILPLYVPVLIFAAGAVYQASLGLPYTGELAMLGAMLSLALALTPWASSAALKLNGLR</sequence>
<evidence type="ECO:0000256" key="1">
    <source>
        <dbReference type="ARBA" id="ARBA00002442"/>
    </source>
</evidence>
<evidence type="ECO:0000256" key="6">
    <source>
        <dbReference type="ARBA" id="ARBA00022475"/>
    </source>
</evidence>
<keyword evidence="7 12" id="KW-0997">Cell inner membrane</keyword>
<evidence type="ECO:0000256" key="3">
    <source>
        <dbReference type="ARBA" id="ARBA00010544"/>
    </source>
</evidence>
<evidence type="ECO:0000256" key="11">
    <source>
        <dbReference type="ARBA" id="ARBA00023136"/>
    </source>
</evidence>
<evidence type="ECO:0000256" key="9">
    <source>
        <dbReference type="ARBA" id="ARBA00022748"/>
    </source>
</evidence>
<proteinExistence type="inferred from homology"/>
<keyword evidence="5 12" id="KW-0813">Transport</keyword>
<feature type="transmembrane region" description="Helical" evidence="13">
    <location>
        <begin position="21"/>
        <end position="40"/>
    </location>
</feature>
<dbReference type="InterPro" id="IPR026031">
    <property type="entry name" value="Cyt_c_CcmB_bac"/>
</dbReference>
<dbReference type="RefSeq" id="WP_353292985.1">
    <property type="nucleotide sequence ID" value="NZ_BAABWH010000001.1"/>
</dbReference>
<organism evidence="14 15">
    <name type="scientific">Thalassolituus maritimus</name>
    <dbReference type="NCBI Taxonomy" id="484498"/>
    <lineage>
        <taxon>Bacteria</taxon>
        <taxon>Pseudomonadati</taxon>
        <taxon>Pseudomonadota</taxon>
        <taxon>Gammaproteobacteria</taxon>
        <taxon>Oceanospirillales</taxon>
        <taxon>Oceanospirillaceae</taxon>
        <taxon>Thalassolituus</taxon>
    </lineage>
</organism>
<evidence type="ECO:0000256" key="2">
    <source>
        <dbReference type="ARBA" id="ARBA00004429"/>
    </source>
</evidence>
<accession>A0ABP9ZV74</accession>
<evidence type="ECO:0000256" key="7">
    <source>
        <dbReference type="ARBA" id="ARBA00022519"/>
    </source>
</evidence>
<evidence type="ECO:0000256" key="12">
    <source>
        <dbReference type="PIRNR" id="PIRNR002764"/>
    </source>
</evidence>
<evidence type="ECO:0000313" key="14">
    <source>
        <dbReference type="EMBL" id="GAA6144036.1"/>
    </source>
</evidence>
<feature type="transmembrane region" description="Helical" evidence="13">
    <location>
        <begin position="126"/>
        <end position="153"/>
    </location>
</feature>
<protein>
    <recommendedName>
        <fullName evidence="4 12">Heme exporter protein B</fullName>
    </recommendedName>
</protein>
<keyword evidence="6 12" id="KW-1003">Cell membrane</keyword>
<dbReference type="PRINTS" id="PR01414">
    <property type="entry name" value="CCMBBIOGNSIS"/>
</dbReference>
<dbReference type="PANTHER" id="PTHR30070:SF1">
    <property type="entry name" value="CYTOCHROME C BIOGENESIS B-RELATED"/>
    <property type="match status" value="1"/>
</dbReference>
<comment type="similarity">
    <text evidence="3 12">Belongs to the CcmB/CycW/HelB family.</text>
</comment>
<evidence type="ECO:0000313" key="15">
    <source>
        <dbReference type="Proteomes" id="UP001481413"/>
    </source>
</evidence>
<keyword evidence="10 13" id="KW-1133">Transmembrane helix</keyword>
<evidence type="ECO:0000256" key="5">
    <source>
        <dbReference type="ARBA" id="ARBA00022448"/>
    </source>
</evidence>
<feature type="transmembrane region" description="Helical" evidence="13">
    <location>
        <begin position="46"/>
        <end position="67"/>
    </location>
</feature>
<dbReference type="Pfam" id="PF03379">
    <property type="entry name" value="CcmB"/>
    <property type="match status" value="1"/>
</dbReference>
<feature type="transmembrane region" description="Helical" evidence="13">
    <location>
        <begin position="99"/>
        <end position="120"/>
    </location>
</feature>
<dbReference type="Proteomes" id="UP001481413">
    <property type="component" value="Unassembled WGS sequence"/>
</dbReference>
<keyword evidence="9 12" id="KW-0201">Cytochrome c-type biogenesis</keyword>
<gene>
    <name evidence="14" type="primary">ccmB</name>
    <name evidence="14" type="ORF">NBRC116585_01530</name>
</gene>
<feature type="transmembrane region" description="Helical" evidence="13">
    <location>
        <begin position="194"/>
        <end position="216"/>
    </location>
</feature>
<evidence type="ECO:0000256" key="4">
    <source>
        <dbReference type="ARBA" id="ARBA00016452"/>
    </source>
</evidence>
<keyword evidence="11 12" id="KW-0472">Membrane</keyword>